<reference evidence="7" key="1">
    <citation type="submission" date="2009-09" db="EMBL/GenBank/DDBJ databases">
        <title>The complete genome of Nakamurella multipartita DSM 44233.</title>
        <authorList>
            <consortium name="US DOE Joint Genome Institute (JGI-PGF)"/>
            <person name="Lucas S."/>
            <person name="Copeland A."/>
            <person name="Lapidus A."/>
            <person name="Glavina del Rio T."/>
            <person name="Dalin E."/>
            <person name="Tice H."/>
            <person name="Bruce D."/>
            <person name="Goodwin L."/>
            <person name="Pitluck S."/>
            <person name="Kyrpides N."/>
            <person name="Mavromatis K."/>
            <person name="Ivanova N."/>
            <person name="Ovchinnikova G."/>
            <person name="Sims D."/>
            <person name="Meincke L."/>
            <person name="Brettin T."/>
            <person name="Detter J.C."/>
            <person name="Han C."/>
            <person name="Larimer F."/>
            <person name="Land M."/>
            <person name="Hauser L."/>
            <person name="Markowitz V."/>
            <person name="Cheng J.-F."/>
            <person name="Hugenholtz P."/>
            <person name="Woyke T."/>
            <person name="Wu D."/>
            <person name="Klenk H.-P."/>
            <person name="Eisen J.A."/>
        </authorList>
    </citation>
    <scope>NUCLEOTIDE SEQUENCE [LARGE SCALE GENOMIC DNA]</scope>
    <source>
        <strain evidence="7">ATCC 700099 / DSM 44233 / CIP 104796 / JCM 9543 / NBRC 105858 / Y-104</strain>
    </source>
</reference>
<evidence type="ECO:0000313" key="6">
    <source>
        <dbReference type="EMBL" id="ACV78751.1"/>
    </source>
</evidence>
<dbReference type="PROSITE" id="PS50043">
    <property type="entry name" value="HTH_LUXR_2"/>
    <property type="match status" value="1"/>
</dbReference>
<accession>C8XKI9</accession>
<dbReference type="STRING" id="479431.Namu_2376"/>
<dbReference type="InterPro" id="IPR011990">
    <property type="entry name" value="TPR-like_helical_dom_sf"/>
</dbReference>
<sequence length="897" mass="97566">MTRPTIATKMVVPSRRPALVDRPRLIERVRRGSRSRLTLVSAPAGFGKTTLLSAWLAENGAAGQRRVAWLSLDAGDRDPAVFWTYLATALRSAVPEVGSQTLELTAVDPLPIELVVTTLLNQLAAAEGEIWLVLDDYHLVDGSDIGTGMTRLLDNLPAHVHLVISTRADPDLALARWRVRRELVEIRAADLRFTVEEATDYLTQVAGLDLAGSAVAALEQRTEGWIAALQLAALSLQGRGDVAAFIDRFTGTDRFVVDYLVEEVLAHQPPDVRDFLLQTAVLDELTGPLCDALTGRRDGERTLVALERANLFLVPLDDRREWFRYHHLFADVLRARLLSERPDQVTRLHRQASNWFDQQDRPEDAIRHALAVGEVDRAADLIERALPALRRNRQDRQLRDWLTALPDETVRARPVLSVLVGHLLLASGDLAAVQARLDDAERALTTGTAGHGGSAELRTLPATIAVFRASVAQARGDEPATAAHARRALALAGPDDHLARGAAAGFLGLAAWARGDVRSALSTFEQAVTSLHAAGAVVDELSGTVILADLWSAAGRPGRARELYRDALRDAAAHRPAAARAEAEMLVGLSEIDCTAGDVTSAQQQLELADELSRGRPTTESRYRWFVARARVADATGAPAEALQLLTEAQRLYQPGYFPAVRPIPAIQARVRIRAGDLGPVMQWAQQPAVADADEDAYLHAYQHLTVVRLRLAQARAGAAGALDGTAERLERMAQAAQAAGRDGDLLEIHLLQALVRQARGDRPGAARALARAWAAAPEPDEYARLFLDEGEPVFDLLRDAATQTELAGPARRLLELGADPGRPPAPGTAGPLAVELSPREREVLRLLDSELTGPEIARTLFVSHNTLRTHTKHIFTKLDVTSRRAAVRRARDLGLL</sequence>
<dbReference type="OrthoDB" id="134985at2"/>
<gene>
    <name evidence="6" type="ordered locus">Namu_2376</name>
</gene>
<dbReference type="PANTHER" id="PTHR44688:SF16">
    <property type="entry name" value="DNA-BINDING TRANSCRIPTIONAL ACTIVATOR DEVR_DOSR"/>
    <property type="match status" value="1"/>
</dbReference>
<dbReference type="SUPFAM" id="SSF52540">
    <property type="entry name" value="P-loop containing nucleoside triphosphate hydrolases"/>
    <property type="match status" value="1"/>
</dbReference>
<dbReference type="PRINTS" id="PR00038">
    <property type="entry name" value="HTHLUXR"/>
</dbReference>
<dbReference type="InterPro" id="IPR059106">
    <property type="entry name" value="WHD_MalT"/>
</dbReference>
<dbReference type="InterPro" id="IPR027417">
    <property type="entry name" value="P-loop_NTPase"/>
</dbReference>
<reference evidence="6 7" key="2">
    <citation type="journal article" date="2010" name="Stand. Genomic Sci.">
        <title>Complete genome sequence of Nakamurella multipartita type strain (Y-104).</title>
        <authorList>
            <person name="Tice H."/>
            <person name="Mayilraj S."/>
            <person name="Sims D."/>
            <person name="Lapidus A."/>
            <person name="Nolan M."/>
            <person name="Lucas S."/>
            <person name="Glavina Del Rio T."/>
            <person name="Copeland A."/>
            <person name="Cheng J.F."/>
            <person name="Meincke L."/>
            <person name="Bruce D."/>
            <person name="Goodwin L."/>
            <person name="Pitluck S."/>
            <person name="Ivanova N."/>
            <person name="Mavromatis K."/>
            <person name="Ovchinnikova G."/>
            <person name="Pati A."/>
            <person name="Chen A."/>
            <person name="Palaniappan K."/>
            <person name="Land M."/>
            <person name="Hauser L."/>
            <person name="Chang Y.J."/>
            <person name="Jeffries C.D."/>
            <person name="Detter J.C."/>
            <person name="Brettin T."/>
            <person name="Rohde M."/>
            <person name="Goker M."/>
            <person name="Bristow J."/>
            <person name="Eisen J.A."/>
            <person name="Markowitz V."/>
            <person name="Hugenholtz P."/>
            <person name="Kyrpides N.C."/>
            <person name="Klenk H.P."/>
            <person name="Chen F."/>
        </authorList>
    </citation>
    <scope>NUCLEOTIDE SEQUENCE [LARGE SCALE GENOMIC DNA]</scope>
    <source>
        <strain evidence="7">ATCC 700099 / DSM 44233 / CIP 104796 / JCM 9543 / NBRC 105858 / Y-104</strain>
    </source>
</reference>
<dbReference type="InterPro" id="IPR041617">
    <property type="entry name" value="TPR_MalT"/>
</dbReference>
<proteinExistence type="predicted"/>
<keyword evidence="3" id="KW-0804">Transcription</keyword>
<organism evidence="6 7">
    <name type="scientific">Nakamurella multipartita (strain ATCC 700099 / DSM 44233 / CIP 104796 / JCM 9543 / NBRC 105858 / Y-104)</name>
    <name type="common">Microsphaera multipartita</name>
    <dbReference type="NCBI Taxonomy" id="479431"/>
    <lineage>
        <taxon>Bacteria</taxon>
        <taxon>Bacillati</taxon>
        <taxon>Actinomycetota</taxon>
        <taxon>Actinomycetes</taxon>
        <taxon>Nakamurellales</taxon>
        <taxon>Nakamurellaceae</taxon>
        <taxon>Nakamurella</taxon>
    </lineage>
</organism>
<dbReference type="AlphaFoldDB" id="C8XKI9"/>
<evidence type="ECO:0000256" key="4">
    <source>
        <dbReference type="SAM" id="MobiDB-lite"/>
    </source>
</evidence>
<dbReference type="HOGENOM" id="CLU_006325_2_0_11"/>
<evidence type="ECO:0000313" key="7">
    <source>
        <dbReference type="Proteomes" id="UP000002218"/>
    </source>
</evidence>
<keyword evidence="2" id="KW-0238">DNA-binding</keyword>
<dbReference type="Pfam" id="PF00196">
    <property type="entry name" value="GerE"/>
    <property type="match status" value="1"/>
</dbReference>
<dbReference type="SUPFAM" id="SSF46894">
    <property type="entry name" value="C-terminal effector domain of the bipartite response regulators"/>
    <property type="match status" value="1"/>
</dbReference>
<feature type="region of interest" description="Disordered" evidence="4">
    <location>
        <begin position="816"/>
        <end position="835"/>
    </location>
</feature>
<dbReference type="EMBL" id="CP001737">
    <property type="protein sequence ID" value="ACV78751.1"/>
    <property type="molecule type" value="Genomic_DNA"/>
</dbReference>
<dbReference type="InParanoid" id="C8XKI9"/>
<evidence type="ECO:0000256" key="3">
    <source>
        <dbReference type="ARBA" id="ARBA00023163"/>
    </source>
</evidence>
<dbReference type="RefSeq" id="WP_015747640.1">
    <property type="nucleotide sequence ID" value="NC_013235.1"/>
</dbReference>
<dbReference type="Proteomes" id="UP000002218">
    <property type="component" value="Chromosome"/>
</dbReference>
<dbReference type="Gene3D" id="1.25.40.10">
    <property type="entry name" value="Tetratricopeptide repeat domain"/>
    <property type="match status" value="1"/>
</dbReference>
<dbReference type="SMART" id="SM00421">
    <property type="entry name" value="HTH_LUXR"/>
    <property type="match status" value="1"/>
</dbReference>
<dbReference type="InterPro" id="IPR016032">
    <property type="entry name" value="Sig_transdc_resp-reg_C-effctor"/>
</dbReference>
<keyword evidence="7" id="KW-1185">Reference proteome</keyword>
<evidence type="ECO:0000256" key="1">
    <source>
        <dbReference type="ARBA" id="ARBA00023015"/>
    </source>
</evidence>
<dbReference type="SUPFAM" id="SSF48452">
    <property type="entry name" value="TPR-like"/>
    <property type="match status" value="1"/>
</dbReference>
<feature type="domain" description="HTH luxR-type" evidence="5">
    <location>
        <begin position="830"/>
        <end position="895"/>
    </location>
</feature>
<dbReference type="CDD" id="cd06170">
    <property type="entry name" value="LuxR_C_like"/>
    <property type="match status" value="1"/>
</dbReference>
<dbReference type="Gene3D" id="1.10.10.10">
    <property type="entry name" value="Winged helix-like DNA-binding domain superfamily/Winged helix DNA-binding domain"/>
    <property type="match status" value="1"/>
</dbReference>
<keyword evidence="1" id="KW-0805">Transcription regulation</keyword>
<protein>
    <submittedName>
        <fullName evidence="6">ATP-dependent transcriptional regulator, MalT-like, LuxR family</fullName>
    </submittedName>
</protein>
<dbReference type="Pfam" id="PF25873">
    <property type="entry name" value="WHD_MalT"/>
    <property type="match status" value="1"/>
</dbReference>
<dbReference type="GO" id="GO:0006355">
    <property type="term" value="P:regulation of DNA-templated transcription"/>
    <property type="evidence" value="ECO:0007669"/>
    <property type="project" value="InterPro"/>
</dbReference>
<dbReference type="Gene3D" id="3.40.50.300">
    <property type="entry name" value="P-loop containing nucleotide triphosphate hydrolases"/>
    <property type="match status" value="1"/>
</dbReference>
<evidence type="ECO:0000259" key="5">
    <source>
        <dbReference type="PROSITE" id="PS50043"/>
    </source>
</evidence>
<dbReference type="KEGG" id="nml:Namu_2376"/>
<dbReference type="PANTHER" id="PTHR44688">
    <property type="entry name" value="DNA-BINDING TRANSCRIPTIONAL ACTIVATOR DEVR_DOSR"/>
    <property type="match status" value="1"/>
</dbReference>
<dbReference type="InterPro" id="IPR000792">
    <property type="entry name" value="Tscrpt_reg_LuxR_C"/>
</dbReference>
<name>C8XKI9_NAKMY</name>
<evidence type="ECO:0000256" key="2">
    <source>
        <dbReference type="ARBA" id="ARBA00023125"/>
    </source>
</evidence>
<dbReference type="GO" id="GO:0003677">
    <property type="term" value="F:DNA binding"/>
    <property type="evidence" value="ECO:0007669"/>
    <property type="project" value="UniProtKB-KW"/>
</dbReference>
<dbReference type="eggNOG" id="COG2909">
    <property type="taxonomic scope" value="Bacteria"/>
</dbReference>
<dbReference type="Pfam" id="PF17874">
    <property type="entry name" value="TPR_MalT"/>
    <property type="match status" value="1"/>
</dbReference>
<dbReference type="InterPro" id="IPR036388">
    <property type="entry name" value="WH-like_DNA-bd_sf"/>
</dbReference>